<name>A2FKK8_TRIV3</name>
<evidence type="ECO:0000256" key="1">
    <source>
        <dbReference type="SAM" id="MobiDB-lite"/>
    </source>
</evidence>
<reference evidence="2" key="2">
    <citation type="journal article" date="2007" name="Science">
        <title>Draft genome sequence of the sexually transmitted pathogen Trichomonas vaginalis.</title>
        <authorList>
            <person name="Carlton J.M."/>
            <person name="Hirt R.P."/>
            <person name="Silva J.C."/>
            <person name="Delcher A.L."/>
            <person name="Schatz M."/>
            <person name="Zhao Q."/>
            <person name="Wortman J.R."/>
            <person name="Bidwell S.L."/>
            <person name="Alsmark U.C.M."/>
            <person name="Besteiro S."/>
            <person name="Sicheritz-Ponten T."/>
            <person name="Noel C.J."/>
            <person name="Dacks J.B."/>
            <person name="Foster P.G."/>
            <person name="Simillion C."/>
            <person name="Van de Peer Y."/>
            <person name="Miranda-Saavedra D."/>
            <person name="Barton G.J."/>
            <person name="Westrop G.D."/>
            <person name="Mueller S."/>
            <person name="Dessi D."/>
            <person name="Fiori P.L."/>
            <person name="Ren Q."/>
            <person name="Paulsen I."/>
            <person name="Zhang H."/>
            <person name="Bastida-Corcuera F.D."/>
            <person name="Simoes-Barbosa A."/>
            <person name="Brown M.T."/>
            <person name="Hayes R.D."/>
            <person name="Mukherjee M."/>
            <person name="Okumura C.Y."/>
            <person name="Schneider R."/>
            <person name="Smith A.J."/>
            <person name="Vanacova S."/>
            <person name="Villalvazo M."/>
            <person name="Haas B.J."/>
            <person name="Pertea M."/>
            <person name="Feldblyum T.V."/>
            <person name="Utterback T.R."/>
            <person name="Shu C.L."/>
            <person name="Osoegawa K."/>
            <person name="de Jong P.J."/>
            <person name="Hrdy I."/>
            <person name="Horvathova L."/>
            <person name="Zubacova Z."/>
            <person name="Dolezal P."/>
            <person name="Malik S.B."/>
            <person name="Logsdon J.M. Jr."/>
            <person name="Henze K."/>
            <person name="Gupta A."/>
            <person name="Wang C.C."/>
            <person name="Dunne R.L."/>
            <person name="Upcroft J.A."/>
            <person name="Upcroft P."/>
            <person name="White O."/>
            <person name="Salzberg S.L."/>
            <person name="Tang P."/>
            <person name="Chiu C.-H."/>
            <person name="Lee Y.-S."/>
            <person name="Embley T.M."/>
            <person name="Coombs G.H."/>
            <person name="Mottram J.C."/>
            <person name="Tachezy J."/>
            <person name="Fraser-Liggett C.M."/>
            <person name="Johnson P.J."/>
        </authorList>
    </citation>
    <scope>NUCLEOTIDE SEQUENCE [LARGE SCALE GENOMIC DNA]</scope>
    <source>
        <strain evidence="2">G3</strain>
    </source>
</reference>
<sequence>MENLIPKGYRSIQDFMLHYHQNNSVSCHTDYPNAPEEVIPNTENPPRLVGQKIIESEGSRRNYYESASKSSIHPDDLPDPSDF</sequence>
<proteinExistence type="predicted"/>
<protein>
    <submittedName>
        <fullName evidence="2">Uncharacterized protein</fullName>
    </submittedName>
</protein>
<gene>
    <name evidence="2" type="ORF">TVAG_300770</name>
</gene>
<dbReference type="VEuPathDB" id="TrichDB:TVAGG3_0270940"/>
<dbReference type="VEuPathDB" id="TrichDB:TVAG_300770"/>
<dbReference type="EMBL" id="DS113851">
    <property type="protein sequence ID" value="EAX94544.1"/>
    <property type="molecule type" value="Genomic_DNA"/>
</dbReference>
<organism evidence="2 3">
    <name type="scientific">Trichomonas vaginalis (strain ATCC PRA-98 / G3)</name>
    <dbReference type="NCBI Taxonomy" id="412133"/>
    <lineage>
        <taxon>Eukaryota</taxon>
        <taxon>Metamonada</taxon>
        <taxon>Parabasalia</taxon>
        <taxon>Trichomonadida</taxon>
        <taxon>Trichomonadidae</taxon>
        <taxon>Trichomonas</taxon>
    </lineage>
</organism>
<dbReference type="AlphaFoldDB" id="A2FKK8"/>
<feature type="compositionally biased region" description="Basic and acidic residues" evidence="1">
    <location>
        <begin position="54"/>
        <end position="63"/>
    </location>
</feature>
<evidence type="ECO:0000313" key="2">
    <source>
        <dbReference type="EMBL" id="EAX94544.1"/>
    </source>
</evidence>
<dbReference type="InParanoid" id="A2FKK8"/>
<evidence type="ECO:0000313" key="3">
    <source>
        <dbReference type="Proteomes" id="UP000001542"/>
    </source>
</evidence>
<keyword evidence="3" id="KW-1185">Reference proteome</keyword>
<feature type="region of interest" description="Disordered" evidence="1">
    <location>
        <begin position="53"/>
        <end position="83"/>
    </location>
</feature>
<dbReference type="KEGG" id="tva:4752280"/>
<dbReference type="RefSeq" id="XP_001307474.1">
    <property type="nucleotide sequence ID" value="XM_001307473.1"/>
</dbReference>
<accession>A2FKK8</accession>
<reference evidence="2" key="1">
    <citation type="submission" date="2006-10" db="EMBL/GenBank/DDBJ databases">
        <authorList>
            <person name="Amadeo P."/>
            <person name="Zhao Q."/>
            <person name="Wortman J."/>
            <person name="Fraser-Liggett C."/>
            <person name="Carlton J."/>
        </authorList>
    </citation>
    <scope>NUCLEOTIDE SEQUENCE</scope>
    <source>
        <strain evidence="2">G3</strain>
    </source>
</reference>
<dbReference type="Proteomes" id="UP000001542">
    <property type="component" value="Unassembled WGS sequence"/>
</dbReference>